<keyword evidence="3" id="KW-1185">Reference proteome</keyword>
<accession>A0ABP4K769</accession>
<comment type="caution">
    <text evidence="2">The sequence shown here is derived from an EMBL/GenBank/DDBJ whole genome shotgun (WGS) entry which is preliminary data.</text>
</comment>
<dbReference type="Proteomes" id="UP001501742">
    <property type="component" value="Unassembled WGS sequence"/>
</dbReference>
<protein>
    <submittedName>
        <fullName evidence="2">Uncharacterized protein</fullName>
    </submittedName>
</protein>
<gene>
    <name evidence="2" type="ORF">GCM10009627_15300</name>
</gene>
<evidence type="ECO:0000313" key="3">
    <source>
        <dbReference type="Proteomes" id="UP001501742"/>
    </source>
</evidence>
<organism evidence="2 3">
    <name type="scientific">Curtobacterium herbarum</name>
    <dbReference type="NCBI Taxonomy" id="150122"/>
    <lineage>
        <taxon>Bacteria</taxon>
        <taxon>Bacillati</taxon>
        <taxon>Actinomycetota</taxon>
        <taxon>Actinomycetes</taxon>
        <taxon>Micrococcales</taxon>
        <taxon>Microbacteriaceae</taxon>
        <taxon>Curtobacterium</taxon>
    </lineage>
</organism>
<dbReference type="EMBL" id="BAAAJX010000005">
    <property type="protein sequence ID" value="GAA1493184.1"/>
    <property type="molecule type" value="Genomic_DNA"/>
</dbReference>
<feature type="region of interest" description="Disordered" evidence="1">
    <location>
        <begin position="33"/>
        <end position="89"/>
    </location>
</feature>
<evidence type="ECO:0000256" key="1">
    <source>
        <dbReference type="SAM" id="MobiDB-lite"/>
    </source>
</evidence>
<evidence type="ECO:0000313" key="2">
    <source>
        <dbReference type="EMBL" id="GAA1493184.1"/>
    </source>
</evidence>
<reference evidence="3" key="1">
    <citation type="journal article" date="2019" name="Int. J. Syst. Evol. Microbiol.">
        <title>The Global Catalogue of Microorganisms (GCM) 10K type strain sequencing project: providing services to taxonomists for standard genome sequencing and annotation.</title>
        <authorList>
            <consortium name="The Broad Institute Genomics Platform"/>
            <consortium name="The Broad Institute Genome Sequencing Center for Infectious Disease"/>
            <person name="Wu L."/>
            <person name="Ma J."/>
        </authorList>
    </citation>
    <scope>NUCLEOTIDE SEQUENCE [LARGE SCALE GENOMIC DNA]</scope>
    <source>
        <strain evidence="3">JCM 12140</strain>
    </source>
</reference>
<feature type="compositionally biased region" description="Basic and acidic residues" evidence="1">
    <location>
        <begin position="33"/>
        <end position="44"/>
    </location>
</feature>
<sequence>MSYTGVIIPTVEEPVENSGHGVGTVMWRTRGSVENRARASRSADSRPCGLWTDTEPGPACANDDARRTGSGATGVEGALERVVSATGWS</sequence>
<proteinExistence type="predicted"/>
<name>A0ABP4K769_9MICO</name>